<feature type="domain" description="Casparian strip membrane protein" evidence="9">
    <location>
        <begin position="32"/>
        <end position="182"/>
    </location>
</feature>
<evidence type="ECO:0000256" key="6">
    <source>
        <dbReference type="ARBA" id="ARBA00023136"/>
    </source>
</evidence>
<keyword evidence="6 7" id="KW-0472">Membrane</keyword>
<comment type="subcellular location">
    <subcellularLocation>
        <location evidence="1 7">Cell membrane</location>
        <topology evidence="1 7">Multi-pass membrane protein</topology>
    </subcellularLocation>
</comment>
<keyword evidence="3 7" id="KW-1003">Cell membrane</keyword>
<accession>A0AAV0IWY7</accession>
<evidence type="ECO:0000313" key="11">
    <source>
        <dbReference type="Proteomes" id="UP001154282"/>
    </source>
</evidence>
<evidence type="ECO:0000256" key="7">
    <source>
        <dbReference type="RuleBase" id="RU361233"/>
    </source>
</evidence>
<feature type="region of interest" description="Disordered" evidence="8">
    <location>
        <begin position="1"/>
        <end position="25"/>
    </location>
</feature>
<reference evidence="10" key="1">
    <citation type="submission" date="2022-08" db="EMBL/GenBank/DDBJ databases">
        <authorList>
            <person name="Gutierrez-Valencia J."/>
        </authorList>
    </citation>
    <scope>NUCLEOTIDE SEQUENCE</scope>
</reference>
<feature type="transmembrane region" description="Helical" evidence="7">
    <location>
        <begin position="173"/>
        <end position="194"/>
    </location>
</feature>
<dbReference type="InterPro" id="IPR006702">
    <property type="entry name" value="CASP_dom"/>
</dbReference>
<evidence type="ECO:0000256" key="8">
    <source>
        <dbReference type="SAM" id="MobiDB-lite"/>
    </source>
</evidence>
<evidence type="ECO:0000256" key="4">
    <source>
        <dbReference type="ARBA" id="ARBA00022692"/>
    </source>
</evidence>
<name>A0AAV0IWY7_9ROSI</name>
<evidence type="ECO:0000313" key="10">
    <source>
        <dbReference type="EMBL" id="CAI0402158.1"/>
    </source>
</evidence>
<evidence type="ECO:0000256" key="2">
    <source>
        <dbReference type="ARBA" id="ARBA00007651"/>
    </source>
</evidence>
<feature type="transmembrane region" description="Helical" evidence="7">
    <location>
        <begin position="34"/>
        <end position="55"/>
    </location>
</feature>
<dbReference type="PANTHER" id="PTHR36488">
    <property type="entry name" value="CASP-LIKE PROTEIN 1U1"/>
    <property type="match status" value="1"/>
</dbReference>
<keyword evidence="5 7" id="KW-1133">Transmembrane helix</keyword>
<keyword evidence="4 7" id="KW-0812">Transmembrane</keyword>
<evidence type="ECO:0000259" key="9">
    <source>
        <dbReference type="Pfam" id="PF04535"/>
    </source>
</evidence>
<dbReference type="NCBIfam" id="TIGR01569">
    <property type="entry name" value="A_tha_TIGR01569"/>
    <property type="match status" value="1"/>
</dbReference>
<organism evidence="10 11">
    <name type="scientific">Linum tenue</name>
    <dbReference type="NCBI Taxonomy" id="586396"/>
    <lineage>
        <taxon>Eukaryota</taxon>
        <taxon>Viridiplantae</taxon>
        <taxon>Streptophyta</taxon>
        <taxon>Embryophyta</taxon>
        <taxon>Tracheophyta</taxon>
        <taxon>Spermatophyta</taxon>
        <taxon>Magnoliopsida</taxon>
        <taxon>eudicotyledons</taxon>
        <taxon>Gunneridae</taxon>
        <taxon>Pentapetalae</taxon>
        <taxon>rosids</taxon>
        <taxon>fabids</taxon>
        <taxon>Malpighiales</taxon>
        <taxon>Linaceae</taxon>
        <taxon>Linum</taxon>
    </lineage>
</organism>
<sequence length="197" mass="20862">MKQPESPAAAELAPGDGPSPPREASRAREVKRGIAILDLFSRFLAAAGTLGSAIAMGTTNETVTVAAFSQVFQFNTNYKDLPVFTFFVIANSVVGGYLVLSFAISVFHIIRSSAKTSRIILVSLDTVMLSILTAGASSAAAMVYLAHKGNSNANWSAICQQFTNFCHRISGSLIGSFVAIILFIVIIIASSVALSRR</sequence>
<dbReference type="Pfam" id="PF04535">
    <property type="entry name" value="CASP_dom"/>
    <property type="match status" value="1"/>
</dbReference>
<comment type="subunit">
    <text evidence="7">Homodimer and heterodimers.</text>
</comment>
<feature type="transmembrane region" description="Helical" evidence="7">
    <location>
        <begin position="83"/>
        <end position="107"/>
    </location>
</feature>
<gene>
    <name evidence="10" type="ORF">LITE_LOCUS11483</name>
</gene>
<comment type="similarity">
    <text evidence="2 7">Belongs to the Casparian strip membrane proteins (CASP) family.</text>
</comment>
<dbReference type="PANTHER" id="PTHR36488:SF12">
    <property type="entry name" value="CASP-LIKE PROTEIN"/>
    <property type="match status" value="1"/>
</dbReference>
<dbReference type="Proteomes" id="UP001154282">
    <property type="component" value="Unassembled WGS sequence"/>
</dbReference>
<dbReference type="AlphaFoldDB" id="A0AAV0IWY7"/>
<dbReference type="GO" id="GO:0005886">
    <property type="term" value="C:plasma membrane"/>
    <property type="evidence" value="ECO:0007669"/>
    <property type="project" value="UniProtKB-SubCell"/>
</dbReference>
<dbReference type="EMBL" id="CAMGYJ010000004">
    <property type="protein sequence ID" value="CAI0402158.1"/>
    <property type="molecule type" value="Genomic_DNA"/>
</dbReference>
<dbReference type="InterPro" id="IPR006459">
    <property type="entry name" value="CASP/CASPL"/>
</dbReference>
<keyword evidence="11" id="KW-1185">Reference proteome</keyword>
<protein>
    <recommendedName>
        <fullName evidence="7">CASP-like protein</fullName>
    </recommendedName>
</protein>
<proteinExistence type="inferred from homology"/>
<evidence type="ECO:0000256" key="1">
    <source>
        <dbReference type="ARBA" id="ARBA00004651"/>
    </source>
</evidence>
<evidence type="ECO:0000256" key="3">
    <source>
        <dbReference type="ARBA" id="ARBA00022475"/>
    </source>
</evidence>
<feature type="transmembrane region" description="Helical" evidence="7">
    <location>
        <begin position="119"/>
        <end position="146"/>
    </location>
</feature>
<dbReference type="InterPro" id="IPR044173">
    <property type="entry name" value="CASPL"/>
</dbReference>
<comment type="caution">
    <text evidence="10">The sequence shown here is derived from an EMBL/GenBank/DDBJ whole genome shotgun (WGS) entry which is preliminary data.</text>
</comment>
<evidence type="ECO:0000256" key="5">
    <source>
        <dbReference type="ARBA" id="ARBA00022989"/>
    </source>
</evidence>